<dbReference type="Pfam" id="PF13356">
    <property type="entry name" value="Arm-DNA-bind_3"/>
    <property type="match status" value="1"/>
</dbReference>
<evidence type="ECO:0000313" key="5">
    <source>
        <dbReference type="Proteomes" id="UP000001176"/>
    </source>
</evidence>
<dbReference type="KEGG" id="gdi:GDI0969"/>
<feature type="domain" description="Integrase DNA-binding" evidence="3">
    <location>
        <begin position="2"/>
        <end position="56"/>
    </location>
</feature>
<dbReference type="AlphaFoldDB" id="A9HC84"/>
<name>A9HC84_GLUDA</name>
<dbReference type="GO" id="GO:0015074">
    <property type="term" value="P:DNA integration"/>
    <property type="evidence" value="ECO:0007669"/>
    <property type="project" value="UniProtKB-KW"/>
</dbReference>
<gene>
    <name evidence="4" type="ordered locus">GDI0969</name>
</gene>
<keyword evidence="5" id="KW-1185">Reference proteome</keyword>
<evidence type="ECO:0000259" key="3">
    <source>
        <dbReference type="Pfam" id="PF13356"/>
    </source>
</evidence>
<dbReference type="InterPro" id="IPR050808">
    <property type="entry name" value="Phage_Integrase"/>
</dbReference>
<evidence type="ECO:0000256" key="1">
    <source>
        <dbReference type="ARBA" id="ARBA00008857"/>
    </source>
</evidence>
<comment type="similarity">
    <text evidence="1">Belongs to the 'phage' integrase family.</text>
</comment>
<evidence type="ECO:0000256" key="2">
    <source>
        <dbReference type="ARBA" id="ARBA00022908"/>
    </source>
</evidence>
<keyword evidence="2" id="KW-0229">DNA integration</keyword>
<dbReference type="PANTHER" id="PTHR30629:SF2">
    <property type="entry name" value="PROPHAGE INTEGRASE INTS-RELATED"/>
    <property type="match status" value="1"/>
</dbReference>
<dbReference type="InterPro" id="IPR038488">
    <property type="entry name" value="Integrase_DNA-bd_sf"/>
</dbReference>
<dbReference type="Gene3D" id="3.30.160.390">
    <property type="entry name" value="Integrase, DNA-binding domain"/>
    <property type="match status" value="1"/>
</dbReference>
<dbReference type="InterPro" id="IPR025166">
    <property type="entry name" value="Integrase_DNA_bind_dom"/>
</dbReference>
<dbReference type="PANTHER" id="PTHR30629">
    <property type="entry name" value="PROPHAGE INTEGRASE"/>
    <property type="match status" value="1"/>
</dbReference>
<reference evidence="4 5" key="1">
    <citation type="journal article" date="2009" name="BMC Genomics">
        <title>Complete genome sequence of the sugarcane nitrogen-fixing endophyte Gluconacetobacter diazotrophicus Pal5.</title>
        <authorList>
            <person name="Bertalan M."/>
            <person name="Albano R."/>
            <person name="Padua V."/>
            <person name="Rouws L."/>
            <person name="Rojas C."/>
            <person name="Hemerly A."/>
            <person name="Teixeira K."/>
            <person name="Schwab S."/>
            <person name="Araujo J."/>
            <person name="Oliveira A."/>
            <person name="Franca L."/>
            <person name="Magalhaes V."/>
            <person name="Alqueres S."/>
            <person name="Cardoso A."/>
            <person name="Almeida W."/>
            <person name="Loureiro M.M."/>
            <person name="Nogueira E."/>
            <person name="Cidade D."/>
            <person name="Oliveira D."/>
            <person name="Simao T."/>
            <person name="Macedo J."/>
            <person name="Valadao A."/>
            <person name="Dreschsel M."/>
            <person name="Freitas F."/>
            <person name="Vidal M."/>
            <person name="Guedes H."/>
            <person name="Rodrigues E."/>
            <person name="Meneses C."/>
            <person name="Brioso P."/>
            <person name="Pozzer L."/>
            <person name="Figueiredo D."/>
            <person name="Montano H."/>
            <person name="Junior J."/>
            <person name="Filho G."/>
            <person name="Flores V."/>
            <person name="Ferreira B."/>
            <person name="Branco A."/>
            <person name="Gonzalez P."/>
            <person name="Guillobel H."/>
            <person name="Lemos M."/>
            <person name="Seibel L."/>
            <person name="Macedo J."/>
            <person name="Alves-Ferreira M."/>
            <person name="Sachetto-Martins G."/>
            <person name="Coelho A."/>
            <person name="Santos E."/>
            <person name="Amaral G."/>
            <person name="Neves A."/>
            <person name="Pacheco A.B."/>
            <person name="Carvalho D."/>
            <person name="Lery L."/>
            <person name="Bisch P."/>
            <person name="Rossle S.C."/>
            <person name="Urmenyi T."/>
            <person name="Kruger W.V."/>
            <person name="Martins O."/>
            <person name="Baldani J.I."/>
            <person name="Ferreira P.C."/>
        </authorList>
    </citation>
    <scope>NUCLEOTIDE SEQUENCE [LARGE SCALE GENOMIC DNA]</scope>
    <source>
        <strain evidence="5">ATCC 49037 / DSM 5601 / CCUG 37298 / CIP 103539 / LMG 7603 / PAl5</strain>
    </source>
</reference>
<evidence type="ECO:0000313" key="4">
    <source>
        <dbReference type="EMBL" id="CAP54912.1"/>
    </source>
</evidence>
<organism evidence="4 5">
    <name type="scientific">Gluconacetobacter diazotrophicus (strain ATCC 49037 / DSM 5601 / CCUG 37298 / CIP 103539 / LMG 7603 / PAl5)</name>
    <dbReference type="NCBI Taxonomy" id="272568"/>
    <lineage>
        <taxon>Bacteria</taxon>
        <taxon>Pseudomonadati</taxon>
        <taxon>Pseudomonadota</taxon>
        <taxon>Alphaproteobacteria</taxon>
        <taxon>Acetobacterales</taxon>
        <taxon>Acetobacteraceae</taxon>
        <taxon>Gluconacetobacter</taxon>
    </lineage>
</organism>
<dbReference type="EMBL" id="AM889285">
    <property type="protein sequence ID" value="CAP54912.1"/>
    <property type="molecule type" value="Genomic_DNA"/>
</dbReference>
<proteinExistence type="inferred from homology"/>
<sequence>MLTDTAIKTAEAQDKAFRLADSEGLFIHVPMGKKFWFMPYRPSVGKKQKLTFGPYPLH</sequence>
<accession>A9HC84</accession>
<dbReference type="Proteomes" id="UP000001176">
    <property type="component" value="Chromosome"/>
</dbReference>
<protein>
    <submittedName>
        <fullName evidence="4">Putative integrase</fullName>
    </submittedName>
</protein>